<name>A0AAW2U593_9LAMI</name>
<reference evidence="1" key="1">
    <citation type="submission" date="2020-06" db="EMBL/GenBank/DDBJ databases">
        <authorList>
            <person name="Li T."/>
            <person name="Hu X."/>
            <person name="Zhang T."/>
            <person name="Song X."/>
            <person name="Zhang H."/>
            <person name="Dai N."/>
            <person name="Sheng W."/>
            <person name="Hou X."/>
            <person name="Wei L."/>
        </authorList>
    </citation>
    <scope>NUCLEOTIDE SEQUENCE</scope>
    <source>
        <strain evidence="1">KEN1</strain>
        <tissue evidence="1">Leaf</tissue>
    </source>
</reference>
<dbReference type="AlphaFoldDB" id="A0AAW2U593"/>
<dbReference type="EMBL" id="JACGWN010000013">
    <property type="protein sequence ID" value="KAL0411832.1"/>
    <property type="molecule type" value="Genomic_DNA"/>
</dbReference>
<proteinExistence type="predicted"/>
<accession>A0AAW2U593</accession>
<evidence type="ECO:0000313" key="1">
    <source>
        <dbReference type="EMBL" id="KAL0411832.1"/>
    </source>
</evidence>
<protein>
    <submittedName>
        <fullName evidence="1">Uncharacterized protein</fullName>
    </submittedName>
</protein>
<sequence length="79" mass="8174">MVGDPLVGFVPNSGIRAGLSGAGGNKWLEDLYTETSLPKNTVGVEAGVEAGVKAGVILELGMTETMMIKQKKEGAIIVE</sequence>
<comment type="caution">
    <text evidence="1">The sequence shown here is derived from an EMBL/GenBank/DDBJ whole genome shotgun (WGS) entry which is preliminary data.</text>
</comment>
<gene>
    <name evidence="1" type="ORF">Slati_3772900</name>
</gene>
<reference evidence="1" key="2">
    <citation type="journal article" date="2024" name="Plant">
        <title>Genomic evolution and insights into agronomic trait innovations of Sesamum species.</title>
        <authorList>
            <person name="Miao H."/>
            <person name="Wang L."/>
            <person name="Qu L."/>
            <person name="Liu H."/>
            <person name="Sun Y."/>
            <person name="Le M."/>
            <person name="Wang Q."/>
            <person name="Wei S."/>
            <person name="Zheng Y."/>
            <person name="Lin W."/>
            <person name="Duan Y."/>
            <person name="Cao H."/>
            <person name="Xiong S."/>
            <person name="Wang X."/>
            <person name="Wei L."/>
            <person name="Li C."/>
            <person name="Ma Q."/>
            <person name="Ju M."/>
            <person name="Zhao R."/>
            <person name="Li G."/>
            <person name="Mu C."/>
            <person name="Tian Q."/>
            <person name="Mei H."/>
            <person name="Zhang T."/>
            <person name="Gao T."/>
            <person name="Zhang H."/>
        </authorList>
    </citation>
    <scope>NUCLEOTIDE SEQUENCE</scope>
    <source>
        <strain evidence="1">KEN1</strain>
    </source>
</reference>
<organism evidence="1">
    <name type="scientific">Sesamum latifolium</name>
    <dbReference type="NCBI Taxonomy" id="2727402"/>
    <lineage>
        <taxon>Eukaryota</taxon>
        <taxon>Viridiplantae</taxon>
        <taxon>Streptophyta</taxon>
        <taxon>Embryophyta</taxon>
        <taxon>Tracheophyta</taxon>
        <taxon>Spermatophyta</taxon>
        <taxon>Magnoliopsida</taxon>
        <taxon>eudicotyledons</taxon>
        <taxon>Gunneridae</taxon>
        <taxon>Pentapetalae</taxon>
        <taxon>asterids</taxon>
        <taxon>lamiids</taxon>
        <taxon>Lamiales</taxon>
        <taxon>Pedaliaceae</taxon>
        <taxon>Sesamum</taxon>
    </lineage>
</organism>